<feature type="transmembrane region" description="Helical" evidence="7">
    <location>
        <begin position="20"/>
        <end position="38"/>
    </location>
</feature>
<dbReference type="InterPro" id="IPR004869">
    <property type="entry name" value="MMPL_dom"/>
</dbReference>
<dbReference type="Proteomes" id="UP001501147">
    <property type="component" value="Unassembled WGS sequence"/>
</dbReference>
<dbReference type="RefSeq" id="WP_345612895.1">
    <property type="nucleotide sequence ID" value="NZ_BAABJV010000004.1"/>
</dbReference>
<dbReference type="EMBL" id="BAABJV010000004">
    <property type="protein sequence ID" value="GAA4774451.1"/>
    <property type="molecule type" value="Genomic_DNA"/>
</dbReference>
<sequence>MSSLLFRLGRFAARRPWRAIGAWMLTAVVVITASAMAGRDLEDTLEAPGLDSQRAVELLSAAGSSDAGLTARVTATPREASETFFDSPAARRALAEVRAELVALPSVLAATDPVGGLGTGAAVARGDVSPDGRVALVTLRYPVIEHLDAGDLEDLRGVLAAHRNDDAVRIEAGGDLFISFAEPETGTGEVIGLLAAVVILLVAFGSLIAMGLPIGMALFGLALGTSAMPLVTHLVEIPSFAPVIASMVGLGVGIDYALFIVTRHREHLAAGMDVGESAGRAVATAGRAVVFAGGTVVVSILGLAFAGLPFITAAGIAIAAVVLIMVAASVTLLPAFLGLAGRSIDRFGLPWPRAGRGGRGPRSGRRWHRWGTHVARHAVAYSVGGTLLLAALAAPVLALRLGFPDEGTLPVSRTERQAYDLVAEGFGPGANGPLAIAVDLAGDASVVEPLHRAVAADPGIAAVAPPRVDTDADVATLMAVATTAPQDDATRATVERLRSEVFPRVLGRSEARAHVGGQTAAFADLGDRVRDRLLLFVSAVVVLSFLLLTVVFRSLLVPLKAAVLNLLSIGAAYGVLVMVFQWGWGASLIGLASPVPIVSFIPMFMFAIVFGLSMDYEVFLLSRVREHYLATGDNDGSVVRGLAGTARVITSAALIMVSVFLGFVLGEDPTTKMLGLGLATAIAVDATVVRMVLVPAAMKLLGGACWWLPGWLDRLLPSVGVEGAVPGGAGGPDDGHGPQGRDGREDGVRSREPVAGA</sequence>
<feature type="region of interest" description="Disordered" evidence="6">
    <location>
        <begin position="723"/>
        <end position="757"/>
    </location>
</feature>
<feature type="transmembrane region" description="Helical" evidence="7">
    <location>
        <begin position="240"/>
        <end position="261"/>
    </location>
</feature>
<reference evidence="10" key="1">
    <citation type="journal article" date="2019" name="Int. J. Syst. Evol. Microbiol.">
        <title>The Global Catalogue of Microorganisms (GCM) 10K type strain sequencing project: providing services to taxonomists for standard genome sequencing and annotation.</title>
        <authorList>
            <consortium name="The Broad Institute Genomics Platform"/>
            <consortium name="The Broad Institute Genome Sequencing Center for Infectious Disease"/>
            <person name="Wu L."/>
            <person name="Ma J."/>
        </authorList>
    </citation>
    <scope>NUCLEOTIDE SEQUENCE [LARGE SCALE GENOMIC DNA]</scope>
    <source>
        <strain evidence="10">JCM 18324</strain>
    </source>
</reference>
<feature type="transmembrane region" description="Helical" evidence="7">
    <location>
        <begin position="311"/>
        <end position="337"/>
    </location>
</feature>
<dbReference type="PROSITE" id="PS50156">
    <property type="entry name" value="SSD"/>
    <property type="match status" value="1"/>
</dbReference>
<evidence type="ECO:0000313" key="9">
    <source>
        <dbReference type="EMBL" id="GAA4774451.1"/>
    </source>
</evidence>
<evidence type="ECO:0000259" key="8">
    <source>
        <dbReference type="PROSITE" id="PS50156"/>
    </source>
</evidence>
<keyword evidence="4 7" id="KW-1133">Transmembrane helix</keyword>
<evidence type="ECO:0000256" key="1">
    <source>
        <dbReference type="ARBA" id="ARBA00004651"/>
    </source>
</evidence>
<evidence type="ECO:0000256" key="2">
    <source>
        <dbReference type="ARBA" id="ARBA00022475"/>
    </source>
</evidence>
<organism evidence="9 10">
    <name type="scientific">Streptomyces sanyensis</name>
    <dbReference type="NCBI Taxonomy" id="568869"/>
    <lineage>
        <taxon>Bacteria</taxon>
        <taxon>Bacillati</taxon>
        <taxon>Actinomycetota</taxon>
        <taxon>Actinomycetes</taxon>
        <taxon>Kitasatosporales</taxon>
        <taxon>Streptomycetaceae</taxon>
        <taxon>Streptomyces</taxon>
    </lineage>
</organism>
<evidence type="ECO:0000256" key="4">
    <source>
        <dbReference type="ARBA" id="ARBA00022989"/>
    </source>
</evidence>
<comment type="subcellular location">
    <subcellularLocation>
        <location evidence="1">Cell membrane</location>
        <topology evidence="1">Multi-pass membrane protein</topology>
    </subcellularLocation>
</comment>
<keyword evidence="3 7" id="KW-0812">Transmembrane</keyword>
<dbReference type="Pfam" id="PF03176">
    <property type="entry name" value="MMPL"/>
    <property type="match status" value="2"/>
</dbReference>
<proteinExistence type="predicted"/>
<evidence type="ECO:0000313" key="10">
    <source>
        <dbReference type="Proteomes" id="UP001501147"/>
    </source>
</evidence>
<keyword evidence="10" id="KW-1185">Reference proteome</keyword>
<feature type="transmembrane region" description="Helical" evidence="7">
    <location>
        <begin position="282"/>
        <end position="305"/>
    </location>
</feature>
<dbReference type="InterPro" id="IPR050545">
    <property type="entry name" value="Mycobact_MmpL"/>
</dbReference>
<dbReference type="PANTHER" id="PTHR33406:SF13">
    <property type="entry name" value="MEMBRANE PROTEIN YDFJ"/>
    <property type="match status" value="1"/>
</dbReference>
<keyword evidence="5 7" id="KW-0472">Membrane</keyword>
<feature type="transmembrane region" description="Helical" evidence="7">
    <location>
        <begin position="378"/>
        <end position="403"/>
    </location>
</feature>
<feature type="compositionally biased region" description="Basic and acidic residues" evidence="6">
    <location>
        <begin position="733"/>
        <end position="757"/>
    </location>
</feature>
<evidence type="ECO:0000256" key="6">
    <source>
        <dbReference type="SAM" id="MobiDB-lite"/>
    </source>
</evidence>
<accession>A0ABP9A6G5</accession>
<feature type="transmembrane region" description="Helical" evidence="7">
    <location>
        <begin position="563"/>
        <end position="584"/>
    </location>
</feature>
<comment type="caution">
    <text evidence="9">The sequence shown here is derived from an EMBL/GenBank/DDBJ whole genome shotgun (WGS) entry which is preliminary data.</text>
</comment>
<feature type="transmembrane region" description="Helical" evidence="7">
    <location>
        <begin position="596"/>
        <end position="616"/>
    </location>
</feature>
<gene>
    <name evidence="9" type="ORF">GCM10023329_23480</name>
</gene>
<evidence type="ECO:0000256" key="7">
    <source>
        <dbReference type="SAM" id="Phobius"/>
    </source>
</evidence>
<feature type="transmembrane region" description="Helical" evidence="7">
    <location>
        <begin position="672"/>
        <end position="693"/>
    </location>
</feature>
<dbReference type="Gene3D" id="1.20.1640.10">
    <property type="entry name" value="Multidrug efflux transporter AcrB transmembrane domain"/>
    <property type="match status" value="2"/>
</dbReference>
<keyword evidence="2" id="KW-1003">Cell membrane</keyword>
<feature type="domain" description="SSD" evidence="8">
    <location>
        <begin position="190"/>
        <end position="339"/>
    </location>
</feature>
<dbReference type="InterPro" id="IPR000731">
    <property type="entry name" value="SSD"/>
</dbReference>
<dbReference type="SUPFAM" id="SSF82866">
    <property type="entry name" value="Multidrug efflux transporter AcrB transmembrane domain"/>
    <property type="match status" value="2"/>
</dbReference>
<name>A0ABP9A6G5_9ACTN</name>
<evidence type="ECO:0000256" key="5">
    <source>
        <dbReference type="ARBA" id="ARBA00023136"/>
    </source>
</evidence>
<feature type="transmembrane region" description="Helical" evidence="7">
    <location>
        <begin position="533"/>
        <end position="556"/>
    </location>
</feature>
<feature type="transmembrane region" description="Helical" evidence="7">
    <location>
        <begin position="648"/>
        <end position="666"/>
    </location>
</feature>
<dbReference type="PANTHER" id="PTHR33406">
    <property type="entry name" value="MEMBRANE PROTEIN MJ1562-RELATED"/>
    <property type="match status" value="1"/>
</dbReference>
<protein>
    <submittedName>
        <fullName evidence="9">MMPL family transporter</fullName>
    </submittedName>
</protein>
<evidence type="ECO:0000256" key="3">
    <source>
        <dbReference type="ARBA" id="ARBA00022692"/>
    </source>
</evidence>
<feature type="transmembrane region" description="Helical" evidence="7">
    <location>
        <begin position="190"/>
        <end position="209"/>
    </location>
</feature>